<evidence type="ECO:0000313" key="1">
    <source>
        <dbReference type="EMBL" id="KAF2238319.1"/>
    </source>
</evidence>
<dbReference type="Pfam" id="PF10178">
    <property type="entry name" value="PAC3"/>
    <property type="match status" value="1"/>
</dbReference>
<name>A0A6A6HKH3_VIRVR</name>
<organism evidence="1 2">
    <name type="scientific">Viridothelium virens</name>
    <name type="common">Speckled blister lichen</name>
    <name type="synonym">Trypethelium virens</name>
    <dbReference type="NCBI Taxonomy" id="1048519"/>
    <lineage>
        <taxon>Eukaryota</taxon>
        <taxon>Fungi</taxon>
        <taxon>Dikarya</taxon>
        <taxon>Ascomycota</taxon>
        <taxon>Pezizomycotina</taxon>
        <taxon>Dothideomycetes</taxon>
        <taxon>Dothideomycetes incertae sedis</taxon>
        <taxon>Trypetheliales</taxon>
        <taxon>Trypetheliaceae</taxon>
        <taxon>Viridothelium</taxon>
    </lineage>
</organism>
<sequence length="150" mass="16007">MDLMTEPFPARTKTAAGEINGIHTEIISVAFADKILITVSQGGRLAHWMHVPLDSAAPDASAMHFSEGNGASSENTDLLPMTHLTATTVLGGTVPERDTVGQLYATQIASAIATKDPAERRLLVIGLGLEEVDSSRDTFMDTMELVLQCL</sequence>
<proteinExistence type="predicted"/>
<dbReference type="AlphaFoldDB" id="A0A6A6HKH3"/>
<dbReference type="InterPro" id="IPR018788">
    <property type="entry name" value="Proteasome_assmbl_chp_3"/>
</dbReference>
<dbReference type="Gene3D" id="3.30.230.90">
    <property type="match status" value="1"/>
</dbReference>
<reference evidence="1" key="1">
    <citation type="journal article" date="2020" name="Stud. Mycol.">
        <title>101 Dothideomycetes genomes: a test case for predicting lifestyles and emergence of pathogens.</title>
        <authorList>
            <person name="Haridas S."/>
            <person name="Albert R."/>
            <person name="Binder M."/>
            <person name="Bloem J."/>
            <person name="Labutti K."/>
            <person name="Salamov A."/>
            <person name="Andreopoulos B."/>
            <person name="Baker S."/>
            <person name="Barry K."/>
            <person name="Bills G."/>
            <person name="Bluhm B."/>
            <person name="Cannon C."/>
            <person name="Castanera R."/>
            <person name="Culley D."/>
            <person name="Daum C."/>
            <person name="Ezra D."/>
            <person name="Gonzalez J."/>
            <person name="Henrissat B."/>
            <person name="Kuo A."/>
            <person name="Liang C."/>
            <person name="Lipzen A."/>
            <person name="Lutzoni F."/>
            <person name="Magnuson J."/>
            <person name="Mondo S."/>
            <person name="Nolan M."/>
            <person name="Ohm R."/>
            <person name="Pangilinan J."/>
            <person name="Park H.-J."/>
            <person name="Ramirez L."/>
            <person name="Alfaro M."/>
            <person name="Sun H."/>
            <person name="Tritt A."/>
            <person name="Yoshinaga Y."/>
            <person name="Zwiers L.-H."/>
            <person name="Turgeon B."/>
            <person name="Goodwin S."/>
            <person name="Spatafora J."/>
            <person name="Crous P."/>
            <person name="Grigoriev I."/>
        </authorList>
    </citation>
    <scope>NUCLEOTIDE SEQUENCE</scope>
    <source>
        <strain evidence="1">Tuck. ex Michener</strain>
    </source>
</reference>
<accession>A0A6A6HKH3</accession>
<dbReference type="PANTHER" id="PTHR31051">
    <property type="entry name" value="PROTEASOME ASSEMBLY CHAPERONE 3"/>
    <property type="match status" value="1"/>
</dbReference>
<dbReference type="GO" id="GO:0043248">
    <property type="term" value="P:proteasome assembly"/>
    <property type="evidence" value="ECO:0007669"/>
    <property type="project" value="InterPro"/>
</dbReference>
<protein>
    <submittedName>
        <fullName evidence="1">Uncharacterized protein</fullName>
    </submittedName>
</protein>
<dbReference type="EMBL" id="ML991776">
    <property type="protein sequence ID" value="KAF2238319.1"/>
    <property type="molecule type" value="Genomic_DNA"/>
</dbReference>
<keyword evidence="2" id="KW-1185">Reference proteome</keyword>
<dbReference type="Proteomes" id="UP000800092">
    <property type="component" value="Unassembled WGS sequence"/>
</dbReference>
<gene>
    <name evidence="1" type="ORF">EV356DRAFT_507420</name>
</gene>
<dbReference type="OrthoDB" id="5593278at2759"/>
<dbReference type="InterPro" id="IPR053720">
    <property type="entry name" value="Psm_Assembly_Chaperone"/>
</dbReference>
<evidence type="ECO:0000313" key="2">
    <source>
        <dbReference type="Proteomes" id="UP000800092"/>
    </source>
</evidence>
<dbReference type="PANTHER" id="PTHR31051:SF1">
    <property type="entry name" value="PROTEASOME ASSEMBLY CHAPERONE 3"/>
    <property type="match status" value="1"/>
</dbReference>